<dbReference type="EMBL" id="NHYD01001806">
    <property type="protein sequence ID" value="PPQ89847.1"/>
    <property type="molecule type" value="Genomic_DNA"/>
</dbReference>
<evidence type="ECO:0000259" key="2">
    <source>
        <dbReference type="Pfam" id="PF22664"/>
    </source>
</evidence>
<feature type="domain" description="Trichothecene 3-O-acetyltransferase-like N-terminal" evidence="2">
    <location>
        <begin position="28"/>
        <end position="189"/>
    </location>
</feature>
<gene>
    <name evidence="3" type="ORF">CVT25_007173</name>
</gene>
<dbReference type="Gene3D" id="3.30.559.10">
    <property type="entry name" value="Chloramphenicol acetyltransferase-like domain"/>
    <property type="match status" value="3"/>
</dbReference>
<name>A0A409XGG4_PSICY</name>
<organism evidence="3 4">
    <name type="scientific">Psilocybe cyanescens</name>
    <dbReference type="NCBI Taxonomy" id="93625"/>
    <lineage>
        <taxon>Eukaryota</taxon>
        <taxon>Fungi</taxon>
        <taxon>Dikarya</taxon>
        <taxon>Basidiomycota</taxon>
        <taxon>Agaricomycotina</taxon>
        <taxon>Agaricomycetes</taxon>
        <taxon>Agaricomycetidae</taxon>
        <taxon>Agaricales</taxon>
        <taxon>Agaricineae</taxon>
        <taxon>Strophariaceae</taxon>
        <taxon>Psilocybe</taxon>
    </lineage>
</organism>
<keyword evidence="4" id="KW-1185">Reference proteome</keyword>
<dbReference type="InterPro" id="IPR023213">
    <property type="entry name" value="CAT-like_dom_sf"/>
</dbReference>
<comment type="caution">
    <text evidence="3">The sequence shown here is derived from an EMBL/GenBank/DDBJ whole genome shotgun (WGS) entry which is preliminary data.</text>
</comment>
<evidence type="ECO:0000256" key="1">
    <source>
        <dbReference type="ARBA" id="ARBA00022679"/>
    </source>
</evidence>
<dbReference type="STRING" id="93625.A0A409XGG4"/>
<dbReference type="GO" id="GO:0016740">
    <property type="term" value="F:transferase activity"/>
    <property type="evidence" value="ECO:0007669"/>
    <property type="project" value="UniProtKB-KW"/>
</dbReference>
<proteinExistence type="predicted"/>
<dbReference type="AlphaFoldDB" id="A0A409XGG4"/>
<dbReference type="Pfam" id="PF22664">
    <property type="entry name" value="TRI-like_N"/>
    <property type="match status" value="1"/>
</dbReference>
<sequence>MTTTQTTTTTFAASVLDIFGQQPGLSNLYTQLTFIFSLPHTLEPDLQKTQITDILVNGLERLSASFPWVAGQVINTGADPASSPPNTGEYAIVPLDSIPELVVKDLRDDTSLTMDALRSAHFPFTLLPESLLCPRTTLHLSLSPPTTSPVLVLQATFVQGGMLLTFVAQHNVMDMTSQALVIKLFDKACKGETFSEKEVREGNVNREHAISQLDSDGAYPGLVQNMTYHTFSPEELVDMPLGIVAAELRAGLTRTVPSDSNSTPQLEIAHATKAFATRLAKTQNKNIVSVTSSLDLVGYDIMLSSWANQRSLYELDFGLAHSSSSSFSPSSATKLEAIRRPSFTPVESLLYLLPRAPNGEVLLGACLREEDWEALKSDEGWVKWGRWVG</sequence>
<dbReference type="InterPro" id="IPR054710">
    <property type="entry name" value="Tri101-like_N"/>
</dbReference>
<protein>
    <recommendedName>
        <fullName evidence="2">Trichothecene 3-O-acetyltransferase-like N-terminal domain-containing protein</fullName>
    </recommendedName>
</protein>
<dbReference type="InParanoid" id="A0A409XGG4"/>
<accession>A0A409XGG4</accession>
<keyword evidence="1" id="KW-0808">Transferase</keyword>
<evidence type="ECO:0000313" key="3">
    <source>
        <dbReference type="EMBL" id="PPQ89847.1"/>
    </source>
</evidence>
<evidence type="ECO:0000313" key="4">
    <source>
        <dbReference type="Proteomes" id="UP000283269"/>
    </source>
</evidence>
<dbReference type="Proteomes" id="UP000283269">
    <property type="component" value="Unassembled WGS sequence"/>
</dbReference>
<reference evidence="3 4" key="1">
    <citation type="journal article" date="2018" name="Evol. Lett.">
        <title>Horizontal gene cluster transfer increased hallucinogenic mushroom diversity.</title>
        <authorList>
            <person name="Reynolds H.T."/>
            <person name="Vijayakumar V."/>
            <person name="Gluck-Thaler E."/>
            <person name="Korotkin H.B."/>
            <person name="Matheny P.B."/>
            <person name="Slot J.C."/>
        </authorList>
    </citation>
    <scope>NUCLEOTIDE SEQUENCE [LARGE SCALE GENOMIC DNA]</scope>
    <source>
        <strain evidence="3 4">2631</strain>
    </source>
</reference>
<dbReference type="OrthoDB" id="1862401at2759"/>